<proteinExistence type="predicted"/>
<dbReference type="Proteomes" id="UP000037751">
    <property type="component" value="Unassembled WGS sequence"/>
</dbReference>
<name>A0A0M8MW29_9BASI</name>
<dbReference type="AlphaFoldDB" id="A0A0M8MW29"/>
<dbReference type="VEuPathDB" id="FungiDB:Malapachy_2731"/>
<accession>A0A0M8MW29</accession>
<sequence length="101" mass="10884">MSGAKRSQAEVIQEWADFDANGASFERGRMEANIQSICFNDPAGVPASLKDKHKGLKIKGSDVLYLTNEFLVDQDVAGAALVEAQGDVTKATQLLLRNATM</sequence>
<evidence type="ECO:0000313" key="1">
    <source>
        <dbReference type="EMBL" id="KOS15494.1"/>
    </source>
</evidence>
<organism evidence="1 2">
    <name type="scientific">Malassezia pachydermatis</name>
    <dbReference type="NCBI Taxonomy" id="77020"/>
    <lineage>
        <taxon>Eukaryota</taxon>
        <taxon>Fungi</taxon>
        <taxon>Dikarya</taxon>
        <taxon>Basidiomycota</taxon>
        <taxon>Ustilaginomycotina</taxon>
        <taxon>Malasseziomycetes</taxon>
        <taxon>Malasseziales</taxon>
        <taxon>Malasseziaceae</taxon>
        <taxon>Malassezia</taxon>
    </lineage>
</organism>
<protein>
    <recommendedName>
        <fullName evidence="3">Nascent polypeptide-associated complex subunit alpha-like UBA domain-containing protein</fullName>
    </recommendedName>
</protein>
<reference evidence="1 2" key="1">
    <citation type="submission" date="2015-07" db="EMBL/GenBank/DDBJ databases">
        <title>Draft Genome Sequence of Malassezia furfur CBS1878 and Malassezia pachydermatis CBS1879.</title>
        <authorList>
            <person name="Triana S."/>
            <person name="Ohm R."/>
            <person name="Gonzalez A."/>
            <person name="DeCock H."/>
            <person name="Restrepo S."/>
            <person name="Celis A."/>
        </authorList>
    </citation>
    <scope>NUCLEOTIDE SEQUENCE [LARGE SCALE GENOMIC DNA]</scope>
    <source>
        <strain evidence="1 2">CBS 1879</strain>
    </source>
</reference>
<dbReference type="OrthoDB" id="285219at2759"/>
<evidence type="ECO:0008006" key="3">
    <source>
        <dbReference type="Google" id="ProtNLM"/>
    </source>
</evidence>
<dbReference type="EMBL" id="LGAV01000002">
    <property type="protein sequence ID" value="KOS15494.1"/>
    <property type="molecule type" value="Genomic_DNA"/>
</dbReference>
<comment type="caution">
    <text evidence="1">The sequence shown here is derived from an EMBL/GenBank/DDBJ whole genome shotgun (WGS) entry which is preliminary data.</text>
</comment>
<dbReference type="RefSeq" id="XP_017993126.1">
    <property type="nucleotide sequence ID" value="XM_018137219.1"/>
</dbReference>
<keyword evidence="2" id="KW-1185">Reference proteome</keyword>
<evidence type="ECO:0000313" key="2">
    <source>
        <dbReference type="Proteomes" id="UP000037751"/>
    </source>
</evidence>
<dbReference type="GeneID" id="28729094"/>
<gene>
    <name evidence="1" type="ORF">Malapachy_2731</name>
</gene>